<comment type="similarity">
    <text evidence="2">Belongs to the bacterial solute-binding protein 2 family.</text>
</comment>
<dbReference type="Pfam" id="PF13407">
    <property type="entry name" value="Peripla_BP_4"/>
    <property type="match status" value="1"/>
</dbReference>
<reference evidence="7 8" key="1">
    <citation type="submission" date="2018-08" db="EMBL/GenBank/DDBJ databases">
        <title>Genomic Encyclopedia of Archaeal and Bacterial Type Strains, Phase II (KMG-II): from individual species to whole genera.</title>
        <authorList>
            <person name="Goeker M."/>
        </authorList>
    </citation>
    <scope>NUCLEOTIDE SEQUENCE [LARGE SCALE GENOMIC DNA]</scope>
    <source>
        <strain evidence="7 8">DSM 45791</strain>
    </source>
</reference>
<feature type="domain" description="Periplasmic binding protein" evidence="6">
    <location>
        <begin position="95"/>
        <end position="347"/>
    </location>
</feature>
<dbReference type="PANTHER" id="PTHR46847">
    <property type="entry name" value="D-ALLOSE-BINDING PERIPLASMIC PROTEIN-RELATED"/>
    <property type="match status" value="1"/>
</dbReference>
<sequence>MSRKVLPGIAIAAAVLAIAACTSTKPTGAAGPSSSATPTDASQSKFYNQADFDRELKQRTETAQGDPSTPWLQTIDASYVDTTKYKKNPKWHLCFSNASVSNPWRVTGLTTMKAEVALHPEIGDFTVDDAQGKDDKQISDIADLQTRNCDALIISPNTTDALTPAVTKACQSGIPVVVFDRGVNTTCPVSVVHPIGGYAFGAAAAEFESQRIPKGGKVLALRILPGVDTLENRWAAAKSVFQKAGDNVVGVEFTDGDPAKTKTIVSDYIDRFGGLDAVWMDAGATTVAAVEAFQDAGRKVPPIDGEDEQDFLELWQKDGLNAIAPTYPVYEWRTAVIAAVDILSGKQVPKEWVLPQPVITKDNLSQFITPGMPPLFYSTCGCQKMPGFPQTWGGK</sequence>
<evidence type="ECO:0000313" key="7">
    <source>
        <dbReference type="EMBL" id="REH33111.1"/>
    </source>
</evidence>
<dbReference type="OrthoDB" id="7322203at2"/>
<dbReference type="AlphaFoldDB" id="A0A3E0GXK3"/>
<evidence type="ECO:0000256" key="2">
    <source>
        <dbReference type="ARBA" id="ARBA00007639"/>
    </source>
</evidence>
<dbReference type="InterPro" id="IPR028082">
    <property type="entry name" value="Peripla_BP_I"/>
</dbReference>
<evidence type="ECO:0000256" key="5">
    <source>
        <dbReference type="SAM" id="SignalP"/>
    </source>
</evidence>
<evidence type="ECO:0000313" key="8">
    <source>
        <dbReference type="Proteomes" id="UP000256269"/>
    </source>
</evidence>
<accession>A0A3E0GXK3</accession>
<feature type="region of interest" description="Disordered" evidence="4">
    <location>
        <begin position="25"/>
        <end position="44"/>
    </location>
</feature>
<dbReference type="EMBL" id="QUNO01000020">
    <property type="protein sequence ID" value="REH33111.1"/>
    <property type="molecule type" value="Genomic_DNA"/>
</dbReference>
<protein>
    <submittedName>
        <fullName evidence="7">Ribose transport system substrate-binding protein</fullName>
    </submittedName>
</protein>
<evidence type="ECO:0000259" key="6">
    <source>
        <dbReference type="Pfam" id="PF13407"/>
    </source>
</evidence>
<dbReference type="SUPFAM" id="SSF53822">
    <property type="entry name" value="Periplasmic binding protein-like I"/>
    <property type="match status" value="1"/>
</dbReference>
<proteinExistence type="inferred from homology"/>
<organism evidence="7 8">
    <name type="scientific">Kutzneria buriramensis</name>
    <dbReference type="NCBI Taxonomy" id="1045776"/>
    <lineage>
        <taxon>Bacteria</taxon>
        <taxon>Bacillati</taxon>
        <taxon>Actinomycetota</taxon>
        <taxon>Actinomycetes</taxon>
        <taxon>Pseudonocardiales</taxon>
        <taxon>Pseudonocardiaceae</taxon>
        <taxon>Kutzneria</taxon>
    </lineage>
</organism>
<evidence type="ECO:0000256" key="1">
    <source>
        <dbReference type="ARBA" id="ARBA00004196"/>
    </source>
</evidence>
<dbReference type="PANTHER" id="PTHR46847:SF1">
    <property type="entry name" value="D-ALLOSE-BINDING PERIPLASMIC PROTEIN-RELATED"/>
    <property type="match status" value="1"/>
</dbReference>
<dbReference type="Proteomes" id="UP000256269">
    <property type="component" value="Unassembled WGS sequence"/>
</dbReference>
<gene>
    <name evidence="7" type="ORF">BCF44_120183</name>
</gene>
<dbReference type="GO" id="GO:0030313">
    <property type="term" value="C:cell envelope"/>
    <property type="evidence" value="ECO:0007669"/>
    <property type="project" value="UniProtKB-SubCell"/>
</dbReference>
<keyword evidence="3 5" id="KW-0732">Signal</keyword>
<evidence type="ECO:0000256" key="4">
    <source>
        <dbReference type="SAM" id="MobiDB-lite"/>
    </source>
</evidence>
<dbReference type="RefSeq" id="WP_116180514.1">
    <property type="nucleotide sequence ID" value="NZ_CP144375.1"/>
</dbReference>
<comment type="subcellular location">
    <subcellularLocation>
        <location evidence="1">Cell envelope</location>
    </subcellularLocation>
</comment>
<dbReference type="InterPro" id="IPR025997">
    <property type="entry name" value="SBP_2_dom"/>
</dbReference>
<dbReference type="PROSITE" id="PS51257">
    <property type="entry name" value="PROKAR_LIPOPROTEIN"/>
    <property type="match status" value="1"/>
</dbReference>
<comment type="caution">
    <text evidence="7">The sequence shown here is derived from an EMBL/GenBank/DDBJ whole genome shotgun (WGS) entry which is preliminary data.</text>
</comment>
<evidence type="ECO:0000256" key="3">
    <source>
        <dbReference type="ARBA" id="ARBA00022729"/>
    </source>
</evidence>
<feature type="signal peptide" evidence="5">
    <location>
        <begin position="1"/>
        <end position="19"/>
    </location>
</feature>
<dbReference type="Gene3D" id="3.40.50.2300">
    <property type="match status" value="2"/>
</dbReference>
<feature type="chain" id="PRO_5039194557" evidence="5">
    <location>
        <begin position="20"/>
        <end position="395"/>
    </location>
</feature>
<keyword evidence="8" id="KW-1185">Reference proteome</keyword>
<name>A0A3E0GXK3_9PSEU</name>
<dbReference type="GO" id="GO:0030246">
    <property type="term" value="F:carbohydrate binding"/>
    <property type="evidence" value="ECO:0007669"/>
    <property type="project" value="UniProtKB-ARBA"/>
</dbReference>